<keyword evidence="1" id="KW-1133">Transmembrane helix</keyword>
<dbReference type="EMBL" id="AGCM01000101">
    <property type="protein sequence ID" value="EHM53399.1"/>
    <property type="molecule type" value="Genomic_DNA"/>
</dbReference>
<dbReference type="HOGENOM" id="CLU_2506638_0_0_6"/>
<proteinExistence type="predicted"/>
<feature type="transmembrane region" description="Helical" evidence="1">
    <location>
        <begin position="54"/>
        <end position="74"/>
    </location>
</feature>
<evidence type="ECO:0000313" key="2">
    <source>
        <dbReference type="EMBL" id="EHM53399.1"/>
    </source>
</evidence>
<name>G9ZG43_9GAMM</name>
<dbReference type="RefSeq" id="WP_006985757.1">
    <property type="nucleotide sequence ID" value="NZ_JH417935.1"/>
</dbReference>
<reference evidence="2 3" key="1">
    <citation type="submission" date="2011-08" db="EMBL/GenBank/DDBJ databases">
        <authorList>
            <person name="Weinstock G."/>
            <person name="Sodergren E."/>
            <person name="Clifton S."/>
            <person name="Fulton L."/>
            <person name="Fulton B."/>
            <person name="Courtney L."/>
            <person name="Fronick C."/>
            <person name="Harrison M."/>
            <person name="Strong C."/>
            <person name="Farmer C."/>
            <person name="Delahaunty K."/>
            <person name="Markovic C."/>
            <person name="Hall O."/>
            <person name="Minx P."/>
            <person name="Tomlinson C."/>
            <person name="Mitreva M."/>
            <person name="Hou S."/>
            <person name="Chen J."/>
            <person name="Wollam A."/>
            <person name="Pepin K.H."/>
            <person name="Johnson M."/>
            <person name="Bhonagiri V."/>
            <person name="Zhang X."/>
            <person name="Suruliraj S."/>
            <person name="Warren W."/>
            <person name="Chinwalla A."/>
            <person name="Mardis E.R."/>
            <person name="Wilson R.K."/>
        </authorList>
    </citation>
    <scope>NUCLEOTIDE SEQUENCE [LARGE SCALE GENOMIC DNA]</scope>
    <source>
        <strain evidence="2 3">F0432</strain>
    </source>
</reference>
<keyword evidence="1" id="KW-0812">Transmembrane</keyword>
<evidence type="ECO:0000256" key="1">
    <source>
        <dbReference type="SAM" id="Phobius"/>
    </source>
</evidence>
<sequence>MGKIQQFLSFIRKQFFRLNEKQRESIAQAFDKLATGAMVPVAFKLMSDGKEGDMIAICFWIVCATLFQILAIVARSTKEEGDDES</sequence>
<comment type="caution">
    <text evidence="2">The sequence shown here is derived from an EMBL/GenBank/DDBJ whole genome shotgun (WGS) entry which is preliminary data.</text>
</comment>
<gene>
    <name evidence="2" type="ORF">HMPREF9080_01757</name>
</gene>
<protein>
    <submittedName>
        <fullName evidence="2">Uncharacterized protein</fullName>
    </submittedName>
</protein>
<accession>G9ZG43</accession>
<dbReference type="Proteomes" id="UP000004750">
    <property type="component" value="Unassembled WGS sequence"/>
</dbReference>
<evidence type="ECO:0000313" key="3">
    <source>
        <dbReference type="Proteomes" id="UP000004750"/>
    </source>
</evidence>
<keyword evidence="1" id="KW-0472">Membrane</keyword>
<organism evidence="2 3">
    <name type="scientific">Cardiobacterium valvarum F0432</name>
    <dbReference type="NCBI Taxonomy" id="797473"/>
    <lineage>
        <taxon>Bacteria</taxon>
        <taxon>Pseudomonadati</taxon>
        <taxon>Pseudomonadota</taxon>
        <taxon>Gammaproteobacteria</taxon>
        <taxon>Cardiobacteriales</taxon>
        <taxon>Cardiobacteriaceae</taxon>
        <taxon>Cardiobacterium</taxon>
    </lineage>
</organism>
<dbReference type="AlphaFoldDB" id="G9ZG43"/>